<keyword evidence="7" id="KW-1185">Reference proteome</keyword>
<dbReference type="SUPFAM" id="SSF47676">
    <property type="entry name" value="Conserved domain common to transcription factors TFIIS, elongin A, CRSP70"/>
    <property type="match status" value="1"/>
</dbReference>
<comment type="subcellular location">
    <subcellularLocation>
        <location evidence="1 3">Nucleus</location>
    </subcellularLocation>
</comment>
<feature type="domain" description="TFIIS N-terminal" evidence="5">
    <location>
        <begin position="1"/>
        <end position="79"/>
    </location>
</feature>
<feature type="compositionally biased region" description="Polar residues" evidence="4">
    <location>
        <begin position="427"/>
        <end position="438"/>
    </location>
</feature>
<dbReference type="SMART" id="SM00509">
    <property type="entry name" value="TFS2N"/>
    <property type="match status" value="1"/>
</dbReference>
<keyword evidence="2 3" id="KW-0539">Nucleus</keyword>
<dbReference type="GO" id="GO:0070449">
    <property type="term" value="C:elongin complex"/>
    <property type="evidence" value="ECO:0007669"/>
    <property type="project" value="InterPro"/>
</dbReference>
<feature type="region of interest" description="Disordered" evidence="4">
    <location>
        <begin position="403"/>
        <end position="458"/>
    </location>
</feature>
<evidence type="ECO:0000256" key="1">
    <source>
        <dbReference type="ARBA" id="ARBA00004123"/>
    </source>
</evidence>
<dbReference type="PROSITE" id="PS51319">
    <property type="entry name" value="TFIIS_N"/>
    <property type="match status" value="1"/>
</dbReference>
<keyword evidence="6" id="KW-0648">Protein biosynthesis</keyword>
<gene>
    <name evidence="6" type="ORF">P5673_031357</name>
</gene>
<dbReference type="InterPro" id="IPR010684">
    <property type="entry name" value="RNA_pol_II_trans_fac_SIII_A"/>
</dbReference>
<dbReference type="Gene3D" id="1.20.930.10">
    <property type="entry name" value="Conserved domain common to transcription factors TFIIS, elongin A, CRSP70"/>
    <property type="match status" value="1"/>
</dbReference>
<dbReference type="Gene3D" id="6.10.250.3180">
    <property type="match status" value="1"/>
</dbReference>
<dbReference type="GO" id="GO:0006368">
    <property type="term" value="P:transcription elongation by RNA polymerase II"/>
    <property type="evidence" value="ECO:0007669"/>
    <property type="project" value="InterPro"/>
</dbReference>
<dbReference type="CDD" id="cd00183">
    <property type="entry name" value="TFIIS_I"/>
    <property type="match status" value="1"/>
</dbReference>
<organism evidence="6 7">
    <name type="scientific">Acropora cervicornis</name>
    <name type="common">Staghorn coral</name>
    <dbReference type="NCBI Taxonomy" id="6130"/>
    <lineage>
        <taxon>Eukaryota</taxon>
        <taxon>Metazoa</taxon>
        <taxon>Cnidaria</taxon>
        <taxon>Anthozoa</taxon>
        <taxon>Hexacorallia</taxon>
        <taxon>Scleractinia</taxon>
        <taxon>Astrocoeniina</taxon>
        <taxon>Acroporidae</taxon>
        <taxon>Acropora</taxon>
    </lineage>
</organism>
<comment type="caution">
    <text evidence="6">The sequence shown here is derived from an EMBL/GenBank/DDBJ whole genome shotgun (WGS) entry which is preliminary data.</text>
</comment>
<accession>A0AAD9USW1</accession>
<sequence length="458" mass="51126">MASLEKYVQKIHKKLNNERLEEHKVIKYLKELDQLQITLDILKATGIGRAVNRYRKHPSGIGELASSLVIKWKDLLKQESSSAKQCSPSRGENKGVFHLNSNSTNHIASDDIGRTPLVNEPEVHQMNNKHVKSREKNSETKSKVRSAPQLCDVSFGCEPVIEKPKKRPMSSASVSLSPSIKLTPSDIVKSGPGLPPLPSSLSVHNSLLPEIQPTYKPIRMPEFGLDTSPKKKKGIIGNELDANALTSRKSRTLVFSGRKLTSSGKVEIPSLFELAMKVLIENIDALDDTGGVPFDILQPVLERCNPQQLLHLEECNPYFLDDTEPLWETLCFKDFRGTQPQHNQTWRELYLKNEQEKEVRLKKIHEKITANQRAKKPERQVKLAYVMTEAKPPREVRRKQAKFGTGSGIHPSGPPVAVAVPSRGSAQANHRTLNSAPSKKQAGAELTPVSEEHEPCKC</sequence>
<reference evidence="6" key="1">
    <citation type="journal article" date="2023" name="G3 (Bethesda)">
        <title>Whole genome assembly and annotation of the endangered Caribbean coral Acropora cervicornis.</title>
        <authorList>
            <person name="Selwyn J.D."/>
            <person name="Vollmer S.V."/>
        </authorList>
    </citation>
    <scope>NUCLEOTIDE SEQUENCE</scope>
    <source>
        <strain evidence="6">K2</strain>
    </source>
</reference>
<dbReference type="AlphaFoldDB" id="A0AAD9USW1"/>
<dbReference type="PANTHER" id="PTHR15141:SF76">
    <property type="entry name" value="TRANSCRIPTION ELONGATION FACTOR B POLYPEPTIDE 3"/>
    <property type="match status" value="1"/>
</dbReference>
<dbReference type="InterPro" id="IPR035441">
    <property type="entry name" value="TFIIS/LEDGF_dom_sf"/>
</dbReference>
<proteinExistence type="predicted"/>
<feature type="region of interest" description="Disordered" evidence="4">
    <location>
        <begin position="126"/>
        <end position="145"/>
    </location>
</feature>
<dbReference type="Pfam" id="PF08711">
    <property type="entry name" value="Med26"/>
    <property type="match status" value="1"/>
</dbReference>
<evidence type="ECO:0000256" key="4">
    <source>
        <dbReference type="SAM" id="MobiDB-lite"/>
    </source>
</evidence>
<dbReference type="PANTHER" id="PTHR15141">
    <property type="entry name" value="TRANSCRIPTION ELONGATION FACTOR B POLYPEPTIDE 3"/>
    <property type="match status" value="1"/>
</dbReference>
<name>A0AAD9USW1_ACRCE</name>
<reference evidence="6" key="2">
    <citation type="journal article" date="2023" name="Science">
        <title>Genomic signatures of disease resistance in endangered staghorn corals.</title>
        <authorList>
            <person name="Vollmer S.V."/>
            <person name="Selwyn J.D."/>
            <person name="Despard B.A."/>
            <person name="Roesel C.L."/>
        </authorList>
    </citation>
    <scope>NUCLEOTIDE SEQUENCE</scope>
    <source>
        <strain evidence="6">K2</strain>
    </source>
</reference>
<dbReference type="EMBL" id="JARQWQ010000146">
    <property type="protein sequence ID" value="KAK2548462.1"/>
    <property type="molecule type" value="Genomic_DNA"/>
</dbReference>
<dbReference type="Proteomes" id="UP001249851">
    <property type="component" value="Unassembled WGS sequence"/>
</dbReference>
<protein>
    <submittedName>
        <fullName evidence="6">Transcription elongation factor B polypeptide 3</fullName>
    </submittedName>
</protein>
<feature type="compositionally biased region" description="Low complexity" evidence="4">
    <location>
        <begin position="415"/>
        <end position="426"/>
    </location>
</feature>
<evidence type="ECO:0000256" key="3">
    <source>
        <dbReference type="PROSITE-ProRule" id="PRU00649"/>
    </source>
</evidence>
<dbReference type="Pfam" id="PF06881">
    <property type="entry name" value="Elongin_A"/>
    <property type="match status" value="1"/>
</dbReference>
<evidence type="ECO:0000313" key="7">
    <source>
        <dbReference type="Proteomes" id="UP001249851"/>
    </source>
</evidence>
<dbReference type="InterPro" id="IPR051870">
    <property type="entry name" value="Elongin-A_domain"/>
</dbReference>
<evidence type="ECO:0000313" key="6">
    <source>
        <dbReference type="EMBL" id="KAK2548462.1"/>
    </source>
</evidence>
<evidence type="ECO:0000259" key="5">
    <source>
        <dbReference type="PROSITE" id="PS51319"/>
    </source>
</evidence>
<dbReference type="GO" id="GO:0003746">
    <property type="term" value="F:translation elongation factor activity"/>
    <property type="evidence" value="ECO:0007669"/>
    <property type="project" value="UniProtKB-KW"/>
</dbReference>
<dbReference type="InterPro" id="IPR003617">
    <property type="entry name" value="TFIIS/CRSP70_N_sub"/>
</dbReference>
<keyword evidence="6" id="KW-0251">Elongation factor</keyword>
<dbReference type="InterPro" id="IPR017923">
    <property type="entry name" value="TFIIS_N"/>
</dbReference>
<evidence type="ECO:0000256" key="2">
    <source>
        <dbReference type="ARBA" id="ARBA00023242"/>
    </source>
</evidence>